<feature type="compositionally biased region" description="Basic and acidic residues" evidence="1">
    <location>
        <begin position="9"/>
        <end position="21"/>
    </location>
</feature>
<evidence type="ECO:0000313" key="2">
    <source>
        <dbReference type="EMBL" id="TDN49150.1"/>
    </source>
</evidence>
<evidence type="ECO:0000256" key="1">
    <source>
        <dbReference type="SAM" id="MobiDB-lite"/>
    </source>
</evidence>
<name>A0A4R6DV99_9RHOO</name>
<evidence type="ECO:0000313" key="3">
    <source>
        <dbReference type="Proteomes" id="UP000295129"/>
    </source>
</evidence>
<protein>
    <submittedName>
        <fullName evidence="2">Uncharacterized protein</fullName>
    </submittedName>
</protein>
<accession>A0A4R6DV99</accession>
<gene>
    <name evidence="2" type="ORF">C7389_1121</name>
</gene>
<keyword evidence="3" id="KW-1185">Reference proteome</keyword>
<dbReference type="RefSeq" id="WP_133592561.1">
    <property type="nucleotide sequence ID" value="NZ_SNVV01000012.1"/>
</dbReference>
<feature type="region of interest" description="Disordered" evidence="1">
    <location>
        <begin position="1"/>
        <end position="21"/>
    </location>
</feature>
<reference evidence="2 3" key="1">
    <citation type="submission" date="2019-03" db="EMBL/GenBank/DDBJ databases">
        <title>Genomic Encyclopedia of Type Strains, Phase IV (KMG-IV): sequencing the most valuable type-strain genomes for metagenomic binning, comparative biology and taxonomic classification.</title>
        <authorList>
            <person name="Goeker M."/>
        </authorList>
    </citation>
    <scope>NUCLEOTIDE SEQUENCE [LARGE SCALE GENOMIC DNA]</scope>
    <source>
        <strain evidence="2 3">DSM 12121</strain>
    </source>
</reference>
<comment type="caution">
    <text evidence="2">The sequence shown here is derived from an EMBL/GenBank/DDBJ whole genome shotgun (WGS) entry which is preliminary data.</text>
</comment>
<proteinExistence type="predicted"/>
<dbReference type="Proteomes" id="UP000295129">
    <property type="component" value="Unassembled WGS sequence"/>
</dbReference>
<sequence>MTMMHAQLMRKDGEPLPRDQVQKQKTYSGDFTIDLIRGIRRLRLYHVWASRFEPIELYQPVLINAKQGWQIWQGYENADGRGVVQEWFVRTSEH</sequence>
<dbReference type="EMBL" id="SNVV01000012">
    <property type="protein sequence ID" value="TDN49150.1"/>
    <property type="molecule type" value="Genomic_DNA"/>
</dbReference>
<dbReference type="OrthoDB" id="9181348at2"/>
<organism evidence="2 3">
    <name type="scientific">Azoarcus indigens</name>
    <dbReference type="NCBI Taxonomy" id="29545"/>
    <lineage>
        <taxon>Bacteria</taxon>
        <taxon>Pseudomonadati</taxon>
        <taxon>Pseudomonadota</taxon>
        <taxon>Betaproteobacteria</taxon>
        <taxon>Rhodocyclales</taxon>
        <taxon>Zoogloeaceae</taxon>
        <taxon>Azoarcus</taxon>
    </lineage>
</organism>
<dbReference type="AlphaFoldDB" id="A0A4R6DV99"/>